<comment type="caution">
    <text evidence="2">The sequence shown here is derived from an EMBL/GenBank/DDBJ whole genome shotgun (WGS) entry which is preliminary data.</text>
</comment>
<feature type="compositionally biased region" description="Basic and acidic residues" evidence="1">
    <location>
        <begin position="13"/>
        <end position="26"/>
    </location>
</feature>
<reference evidence="2" key="1">
    <citation type="submission" date="2020-10" db="EMBL/GenBank/DDBJ databases">
        <title>Chromosome-scale genome assembly of the Allis shad, Alosa alosa.</title>
        <authorList>
            <person name="Margot Z."/>
            <person name="Christophe K."/>
            <person name="Cabau C."/>
            <person name="Louis A."/>
            <person name="Berthelot C."/>
            <person name="Parey E."/>
            <person name="Roest Crollius H."/>
            <person name="Montfort J."/>
            <person name="Robinson-Rechavi M."/>
            <person name="Bucao C."/>
            <person name="Bouchez O."/>
            <person name="Gislard M."/>
            <person name="Lluch J."/>
            <person name="Milhes M."/>
            <person name="Lampietro C."/>
            <person name="Lopez Roques C."/>
            <person name="Donnadieu C."/>
            <person name="Braasch I."/>
            <person name="Desvignes T."/>
            <person name="Postlethwait J."/>
            <person name="Bobe J."/>
            <person name="Guiguen Y."/>
        </authorList>
    </citation>
    <scope>NUCLEOTIDE SEQUENCE</scope>
    <source>
        <strain evidence="2">M-15738</strain>
        <tissue evidence="2">Blood</tissue>
    </source>
</reference>
<evidence type="ECO:0000256" key="1">
    <source>
        <dbReference type="SAM" id="MobiDB-lite"/>
    </source>
</evidence>
<organism evidence="2 3">
    <name type="scientific">Alosa alosa</name>
    <name type="common">allis shad</name>
    <dbReference type="NCBI Taxonomy" id="278164"/>
    <lineage>
        <taxon>Eukaryota</taxon>
        <taxon>Metazoa</taxon>
        <taxon>Chordata</taxon>
        <taxon>Craniata</taxon>
        <taxon>Vertebrata</taxon>
        <taxon>Euteleostomi</taxon>
        <taxon>Actinopterygii</taxon>
        <taxon>Neopterygii</taxon>
        <taxon>Teleostei</taxon>
        <taxon>Clupei</taxon>
        <taxon>Clupeiformes</taxon>
        <taxon>Clupeoidei</taxon>
        <taxon>Clupeidae</taxon>
        <taxon>Alosa</taxon>
    </lineage>
</organism>
<accession>A0AAV6FV77</accession>
<dbReference type="EMBL" id="JADWDJ010000019">
    <property type="protein sequence ID" value="KAG5265341.1"/>
    <property type="molecule type" value="Genomic_DNA"/>
</dbReference>
<evidence type="ECO:0000313" key="2">
    <source>
        <dbReference type="EMBL" id="KAG5265341.1"/>
    </source>
</evidence>
<feature type="region of interest" description="Disordered" evidence="1">
    <location>
        <begin position="1"/>
        <end position="52"/>
    </location>
</feature>
<name>A0AAV6FV77_9TELE</name>
<sequence>MSRRKQGNPQHLSQREITPEADHVEAVLDVPEMPPNSHPHPHPHPHFPNQDLTATRCSTRTLTRSLCRCRTPSIMPCWTPRCAALCPRAWATTTCSPAASAK</sequence>
<evidence type="ECO:0000313" key="3">
    <source>
        <dbReference type="Proteomes" id="UP000823561"/>
    </source>
</evidence>
<proteinExistence type="predicted"/>
<gene>
    <name evidence="2" type="ORF">AALO_G00241230</name>
</gene>
<dbReference type="AlphaFoldDB" id="A0AAV6FV77"/>
<keyword evidence="3" id="KW-1185">Reference proteome</keyword>
<protein>
    <submittedName>
        <fullName evidence="2">Uncharacterized protein</fullName>
    </submittedName>
</protein>
<dbReference type="Proteomes" id="UP000823561">
    <property type="component" value="Chromosome 19"/>
</dbReference>